<gene>
    <name evidence="4" type="primary">LOC106174586</name>
</gene>
<dbReference type="RefSeq" id="XP_013411661.1">
    <property type="nucleotide sequence ID" value="XM_013556207.1"/>
</dbReference>
<proteinExistence type="predicted"/>
<name>A0A1S3JND4_LINAN</name>
<dbReference type="GeneID" id="106174586"/>
<evidence type="ECO:0000256" key="2">
    <source>
        <dbReference type="SAM" id="MobiDB-lite"/>
    </source>
</evidence>
<dbReference type="Gene3D" id="2.60.120.620">
    <property type="entry name" value="q2cbj1_9rhob like domain"/>
    <property type="match status" value="1"/>
</dbReference>
<accession>A0A1S3JND4</accession>
<dbReference type="InParanoid" id="A0A1S3JND4"/>
<reference evidence="4" key="1">
    <citation type="submission" date="2025-08" db="UniProtKB">
        <authorList>
            <consortium name="RefSeq"/>
        </authorList>
    </citation>
    <scope>IDENTIFICATION</scope>
    <source>
        <tissue evidence="4">Gonads</tissue>
    </source>
</reference>
<feature type="region of interest" description="Disordered" evidence="2">
    <location>
        <begin position="271"/>
        <end position="290"/>
    </location>
</feature>
<dbReference type="Pfam" id="PF05721">
    <property type="entry name" value="PhyH"/>
    <property type="match status" value="1"/>
</dbReference>
<protein>
    <submittedName>
        <fullName evidence="4">Uncharacterized protein LOC106174586</fullName>
    </submittedName>
</protein>
<organism evidence="3 4">
    <name type="scientific">Lingula anatina</name>
    <name type="common">Brachiopod</name>
    <name type="synonym">Lingula unguis</name>
    <dbReference type="NCBI Taxonomy" id="7574"/>
    <lineage>
        <taxon>Eukaryota</taxon>
        <taxon>Metazoa</taxon>
        <taxon>Spiralia</taxon>
        <taxon>Lophotrochozoa</taxon>
        <taxon>Brachiopoda</taxon>
        <taxon>Linguliformea</taxon>
        <taxon>Lingulata</taxon>
        <taxon>Lingulida</taxon>
        <taxon>Linguloidea</taxon>
        <taxon>Lingulidae</taxon>
        <taxon>Lingula</taxon>
    </lineage>
</organism>
<dbReference type="KEGG" id="lak:106174586"/>
<dbReference type="PANTHER" id="PTHR20883">
    <property type="entry name" value="PHYTANOYL-COA DIOXYGENASE DOMAIN CONTAINING 1"/>
    <property type="match status" value="1"/>
</dbReference>
<comment type="cofactor">
    <cofactor evidence="1">
        <name>Fe cation</name>
        <dbReference type="ChEBI" id="CHEBI:24875"/>
    </cofactor>
</comment>
<dbReference type="OrthoDB" id="445007at2759"/>
<evidence type="ECO:0000313" key="4">
    <source>
        <dbReference type="RefSeq" id="XP_013411661.1"/>
    </source>
</evidence>
<keyword evidence="3" id="KW-1185">Reference proteome</keyword>
<dbReference type="AlphaFoldDB" id="A0A1S3JND4"/>
<sequence length="290" mass="32781">MEGEYRYDPLTFSVTDAMKADYDRLGYVLVRGLLDAEEMKMLHTSLEGPGGIMDHAFMVDDGLQKQVGLCIWSHPGNDVTGMLARAEKTARTAELLMGHGEVYHYHSKVTFKAARSGGSWRWHQDYGYWYNNGCLFPYMCTAYIGYDKSGKENGGLQILPGSHKAGRVDHDREGGQFGVNEERVQQLAKVCPVMSVELDPGDALFFDCNLLHKSDANESDRRRWSFLLCYNTKVNNPVKQHHHPCYTPLDIVPNSAIKTCTNYTDMTGKEFMNPDTDQTTRYNPNSAVQK</sequence>
<dbReference type="SUPFAM" id="SSF51197">
    <property type="entry name" value="Clavaminate synthase-like"/>
    <property type="match status" value="1"/>
</dbReference>
<dbReference type="PANTHER" id="PTHR20883:SF51">
    <property type="entry name" value="PHYTANOYL-COA HYDROXYLASE"/>
    <property type="match status" value="1"/>
</dbReference>
<dbReference type="InterPro" id="IPR008775">
    <property type="entry name" value="Phytyl_CoA_dOase-like"/>
</dbReference>
<evidence type="ECO:0000256" key="1">
    <source>
        <dbReference type="ARBA" id="ARBA00001962"/>
    </source>
</evidence>
<feature type="compositionally biased region" description="Polar residues" evidence="2">
    <location>
        <begin position="275"/>
        <end position="290"/>
    </location>
</feature>
<evidence type="ECO:0000313" key="3">
    <source>
        <dbReference type="Proteomes" id="UP000085678"/>
    </source>
</evidence>
<dbReference type="Proteomes" id="UP000085678">
    <property type="component" value="Unplaced"/>
</dbReference>